<evidence type="ECO:0000313" key="2">
    <source>
        <dbReference type="EMBL" id="SBP28995.1"/>
    </source>
</evidence>
<feature type="compositionally biased region" description="Acidic residues" evidence="1">
    <location>
        <begin position="143"/>
        <end position="173"/>
    </location>
</feature>
<evidence type="ECO:0000256" key="1">
    <source>
        <dbReference type="SAM" id="MobiDB-lite"/>
    </source>
</evidence>
<feature type="compositionally biased region" description="Basic and acidic residues" evidence="1">
    <location>
        <begin position="118"/>
        <end position="142"/>
    </location>
</feature>
<protein>
    <submittedName>
        <fullName evidence="2">Uncharacterized protein</fullName>
    </submittedName>
</protein>
<dbReference type="InterPro" id="IPR006594">
    <property type="entry name" value="LisH"/>
</dbReference>
<feature type="compositionally biased region" description="Basic and acidic residues" evidence="1">
    <location>
        <begin position="500"/>
        <end position="519"/>
    </location>
</feature>
<organism evidence="2">
    <name type="scientific">Iconisemion striatum</name>
    <dbReference type="NCBI Taxonomy" id="60296"/>
    <lineage>
        <taxon>Eukaryota</taxon>
        <taxon>Metazoa</taxon>
        <taxon>Chordata</taxon>
        <taxon>Craniata</taxon>
        <taxon>Vertebrata</taxon>
        <taxon>Euteleostomi</taxon>
        <taxon>Actinopterygii</taxon>
        <taxon>Neopterygii</taxon>
        <taxon>Teleostei</taxon>
        <taxon>Neoteleostei</taxon>
        <taxon>Acanthomorphata</taxon>
        <taxon>Ovalentaria</taxon>
        <taxon>Atherinomorphae</taxon>
        <taxon>Cyprinodontiformes</taxon>
        <taxon>Nothobranchiidae</taxon>
        <taxon>Iconisemion</taxon>
    </lineage>
</organism>
<reference evidence="2" key="1">
    <citation type="submission" date="2016-05" db="EMBL/GenBank/DDBJ databases">
        <authorList>
            <person name="Lavstsen T."/>
            <person name="Jespersen J.S."/>
        </authorList>
    </citation>
    <scope>NUCLEOTIDE SEQUENCE</scope>
    <source>
        <tissue evidence="2">Brain</tissue>
    </source>
</reference>
<proteinExistence type="predicted"/>
<feature type="compositionally biased region" description="Basic residues" evidence="1">
    <location>
        <begin position="551"/>
        <end position="561"/>
    </location>
</feature>
<feature type="compositionally biased region" description="Polar residues" evidence="1">
    <location>
        <begin position="456"/>
        <end position="467"/>
    </location>
</feature>
<feature type="compositionally biased region" description="Basic residues" evidence="1">
    <location>
        <begin position="430"/>
        <end position="448"/>
    </location>
</feature>
<name>A0A1A7YGF0_9TELE</name>
<feature type="compositionally biased region" description="Basic and acidic residues" evidence="1">
    <location>
        <begin position="352"/>
        <end position="375"/>
    </location>
</feature>
<feature type="compositionally biased region" description="Basic residues" evidence="1">
    <location>
        <begin position="490"/>
        <end position="499"/>
    </location>
</feature>
<dbReference type="AlphaFoldDB" id="A0A1A7YGF0"/>
<accession>A0A1A7YGF0</accession>
<feature type="region of interest" description="Disordered" evidence="1">
    <location>
        <begin position="254"/>
        <end position="561"/>
    </location>
</feature>
<sequence>MASEDDDDALLFLIYRHLKVNGYRRAAKALEKHVSQLETSEESSNLHDIYTGWMKLCSLTQKTKDLTKRSIKQEPVDCEDESAETKLITVTDEADNKPLIESQMDDESSSETDAAIETQKETTNGEKFDSSVDEVEEKKEEEMNLEEEPEHPEAPDDDTPAGDPPEAPDDDPPESSYEEKCSIISSSDLEETLEYLQHDSSPTQPEENQEEEMKQDSQAAENVLDVSDGASATTFHSLEDTVFLSTEEEEHTALAAQSISLDLMAGSKAPPPADVENHEEEMPERTEDPADLVALTEDVSIIMNIQNDDGEPAEEETREKAKTPKRKKNKKGTKTPRITDAPWETPLTSKTIHKDNEGDKDTPEKKRKKDMKENNEETAATPSENKIKKKKVKDGVGVEESPGDSTRKKKKNKRKISETTDGNSSMLPSAKKKKRFRTKLSRSKRLRLQKKDRMMKSNNQPEGQNLTGRKKQKQIQEEMAERVEAEQHKVLKRRKKKKIKVEQEECSSKEYQLPKRLTEAVEDDSTPAKKTKKDRKKKKVEPDETPPAVSVKKKTSNKKHN</sequence>
<gene>
    <name evidence="2" type="primary">Nfu_g_1_012840</name>
</gene>
<feature type="compositionally biased region" description="Basic and acidic residues" evidence="1">
    <location>
        <begin position="474"/>
        <end position="489"/>
    </location>
</feature>
<reference evidence="2" key="2">
    <citation type="submission" date="2016-06" db="EMBL/GenBank/DDBJ databases">
        <title>The genome of a short-lived fish provides insights into sex chromosome evolution and the genetic control of aging.</title>
        <authorList>
            <person name="Reichwald K."/>
            <person name="Felder M."/>
            <person name="Petzold A."/>
            <person name="Koch P."/>
            <person name="Groth M."/>
            <person name="Platzer M."/>
        </authorList>
    </citation>
    <scope>NUCLEOTIDE SEQUENCE</scope>
    <source>
        <tissue evidence="2">Brain</tissue>
    </source>
</reference>
<feature type="compositionally biased region" description="Basic residues" evidence="1">
    <location>
        <begin position="323"/>
        <end position="334"/>
    </location>
</feature>
<feature type="compositionally biased region" description="Basic residues" evidence="1">
    <location>
        <begin position="529"/>
        <end position="539"/>
    </location>
</feature>
<dbReference type="PROSITE" id="PS50896">
    <property type="entry name" value="LISH"/>
    <property type="match status" value="1"/>
</dbReference>
<feature type="region of interest" description="Disordered" evidence="1">
    <location>
        <begin position="83"/>
        <end position="232"/>
    </location>
</feature>
<dbReference type="EMBL" id="HADX01006763">
    <property type="protein sequence ID" value="SBP28995.1"/>
    <property type="molecule type" value="Transcribed_RNA"/>
</dbReference>